<dbReference type="SMART" id="SM00220">
    <property type="entry name" value="S_TKc"/>
    <property type="match status" value="1"/>
</dbReference>
<dbReference type="EMBL" id="CMVM020000003">
    <property type="status" value="NOT_ANNOTATED_CDS"/>
    <property type="molecule type" value="Genomic_DNA"/>
</dbReference>
<dbReference type="InterPro" id="IPR051177">
    <property type="entry name" value="CIK-Related_Protein"/>
</dbReference>
<evidence type="ECO:0000313" key="5">
    <source>
        <dbReference type="Proteomes" id="UP000024404"/>
    </source>
</evidence>
<dbReference type="AlphaFoldDB" id="A0A8R1XQQ6"/>
<keyword evidence="5" id="KW-1185">Reference proteome</keyword>
<dbReference type="InterPro" id="IPR011009">
    <property type="entry name" value="Kinase-like_dom_sf"/>
</dbReference>
<dbReference type="Gene3D" id="1.10.510.10">
    <property type="entry name" value="Transferase(Phosphotransferase) domain 1"/>
    <property type="match status" value="1"/>
</dbReference>
<dbReference type="Pfam" id="PF00069">
    <property type="entry name" value="Pkinase"/>
    <property type="match status" value="1"/>
</dbReference>
<evidence type="ECO:0000313" key="4">
    <source>
        <dbReference type="EnsemblMetazoa" id="OVOC11711.1"/>
    </source>
</evidence>
<dbReference type="PROSITE" id="PS50011">
    <property type="entry name" value="PROTEIN_KINASE_DOM"/>
    <property type="match status" value="1"/>
</dbReference>
<dbReference type="Gene3D" id="3.30.200.20">
    <property type="entry name" value="Phosphorylase Kinase, domain 1"/>
    <property type="match status" value="1"/>
</dbReference>
<feature type="region of interest" description="Disordered" evidence="2">
    <location>
        <begin position="653"/>
        <end position="694"/>
    </location>
</feature>
<dbReference type="InterPro" id="IPR000719">
    <property type="entry name" value="Prot_kinase_dom"/>
</dbReference>
<reference evidence="4" key="2">
    <citation type="submission" date="2022-06" db="UniProtKB">
        <authorList>
            <consortium name="EnsemblMetazoa"/>
        </authorList>
    </citation>
    <scope>IDENTIFICATION</scope>
</reference>
<name>A0A8R1XQQ6_ONCVO</name>
<accession>A0A8R1XQQ6</accession>
<proteinExistence type="inferred from homology"/>
<feature type="compositionally biased region" description="Low complexity" evidence="2">
    <location>
        <begin position="658"/>
        <end position="675"/>
    </location>
</feature>
<dbReference type="SUPFAM" id="SSF56112">
    <property type="entry name" value="Protein kinase-like (PK-like)"/>
    <property type="match status" value="1"/>
</dbReference>
<evidence type="ECO:0000259" key="3">
    <source>
        <dbReference type="PROSITE" id="PS50011"/>
    </source>
</evidence>
<sequence length="767" mass="87032">MQRSPKTSSTEFSSTITVLTTPLDNCYNRLNFRSTAGYWKLYSAKSIAEDKDSTIFVFDRKNNVKASSRLGRSNRLTLIDLIRYDISQLLSLTHPRILKVLHELEEDKEMITFATEHIQANLEVVMIQDEIGRLEMKLGILQLIDGLSYLHNSAKILHGNLTPSVIYITPSRHWKIAGFAFSVAAREPNVYPCFPWTKKLPANLQPDLDFLAPECLLPNKNSVTSAADVFSLGVLICWICAGGKRLIDAKNNIDTYRVICGQLDAALKCIAEKLGPNLLDAMEKVLSLDVDKRPAVQFLALIKYFDEPALSALRQLDDIMQVFDPEQKNSFLSQTLHDTLSIIPENLWFTRIIPRFDEFFIDSYDLYAALSRPLFYMLEQCESHNINKLKLWINRIVHHAVQPMLIPLILENMSVLFRRLSIDKEIEDQIQDLIITCVKSQDVHIQDKVIRSISSAAEFPSNEFLSNRLIPSFNHFSLYLEGNISRQLDFLACIGALSDRCDSNVLNMLIATISMCNMKNSTVIHTISRLVQRILMRDATRLRDRAAISTYLLNPLTFGLASNDLKMSQFEDLINTVRILIDMIEHLRNMESHTDSLHKTSLSSFGRMNSRRVSMSSSHLPLVMITAARPSCCGHDSSLRKVSFLSADGRLENRGRASSKMSSKSSLESNLSLKLGNTSDASDEQQPLSSVETRRQSWLDADAAHFADQQFITEKIKQERKRCKSERRSRTRSPLVDEASETVQAIRPNSFTNLGHNLACTLWKTFS</sequence>
<dbReference type="GO" id="GO:0004672">
    <property type="term" value="F:protein kinase activity"/>
    <property type="evidence" value="ECO:0007669"/>
    <property type="project" value="InterPro"/>
</dbReference>
<feature type="domain" description="Protein kinase" evidence="3">
    <location>
        <begin position="27"/>
        <end position="305"/>
    </location>
</feature>
<organism evidence="4 5">
    <name type="scientific">Onchocerca volvulus</name>
    <dbReference type="NCBI Taxonomy" id="6282"/>
    <lineage>
        <taxon>Eukaryota</taxon>
        <taxon>Metazoa</taxon>
        <taxon>Ecdysozoa</taxon>
        <taxon>Nematoda</taxon>
        <taxon>Chromadorea</taxon>
        <taxon>Rhabditida</taxon>
        <taxon>Spirurina</taxon>
        <taxon>Spiruromorpha</taxon>
        <taxon>Filarioidea</taxon>
        <taxon>Onchocercidae</taxon>
        <taxon>Onchocerca</taxon>
    </lineage>
</organism>
<dbReference type="PANTHER" id="PTHR12984:SF16">
    <property type="entry name" value="BLACK MATCH, ISOFORM H"/>
    <property type="match status" value="1"/>
</dbReference>
<evidence type="ECO:0000256" key="2">
    <source>
        <dbReference type="SAM" id="MobiDB-lite"/>
    </source>
</evidence>
<dbReference type="EnsemblMetazoa" id="OVOC11711.1">
    <property type="protein sequence ID" value="OVOC11711.1"/>
    <property type="gene ID" value="WBGene00248520"/>
</dbReference>
<comment type="similarity">
    <text evidence="1">Belongs to the protein kinase superfamily.</text>
</comment>
<dbReference type="Proteomes" id="UP000024404">
    <property type="component" value="Unassembled WGS sequence"/>
</dbReference>
<evidence type="ECO:0000256" key="1">
    <source>
        <dbReference type="ARBA" id="ARBA00038349"/>
    </source>
</evidence>
<dbReference type="GO" id="GO:0005524">
    <property type="term" value="F:ATP binding"/>
    <property type="evidence" value="ECO:0007669"/>
    <property type="project" value="InterPro"/>
</dbReference>
<protein>
    <submittedName>
        <fullName evidence="4">Protein kinase domain-containing protein</fullName>
    </submittedName>
</protein>
<reference evidence="5" key="1">
    <citation type="submission" date="2013-10" db="EMBL/GenBank/DDBJ databases">
        <title>Genome sequencing of Onchocerca volvulus.</title>
        <authorList>
            <person name="Cotton J."/>
            <person name="Tsai J."/>
            <person name="Stanley E."/>
            <person name="Tracey A."/>
            <person name="Holroyd N."/>
            <person name="Lustigman S."/>
            <person name="Berriman M."/>
        </authorList>
    </citation>
    <scope>NUCLEOTIDE SEQUENCE</scope>
</reference>
<feature type="compositionally biased region" description="Polar residues" evidence="2">
    <location>
        <begin position="676"/>
        <end position="691"/>
    </location>
</feature>
<dbReference type="PANTHER" id="PTHR12984">
    <property type="entry name" value="SCY1-RELATED S/T PROTEIN KINASE-LIKE"/>
    <property type="match status" value="1"/>
</dbReference>